<dbReference type="SUPFAM" id="SSF54909">
    <property type="entry name" value="Dimeric alpha+beta barrel"/>
    <property type="match status" value="1"/>
</dbReference>
<dbReference type="InterPro" id="IPR005545">
    <property type="entry name" value="YCII"/>
</dbReference>
<dbReference type="RefSeq" id="WP_262845631.1">
    <property type="nucleotide sequence ID" value="NZ_JANZYP010000041.1"/>
</dbReference>
<dbReference type="PANTHER" id="PTHR35174">
    <property type="entry name" value="BLL7171 PROTEIN-RELATED"/>
    <property type="match status" value="1"/>
</dbReference>
<evidence type="ECO:0000256" key="1">
    <source>
        <dbReference type="ARBA" id="ARBA00007689"/>
    </source>
</evidence>
<dbReference type="PANTHER" id="PTHR35174:SF1">
    <property type="entry name" value="BLL0086 PROTEIN"/>
    <property type="match status" value="1"/>
</dbReference>
<gene>
    <name evidence="3" type="ORF">ACFO8L_22030</name>
</gene>
<name>A0ABV9EJ05_9ACTN</name>
<dbReference type="Proteomes" id="UP001595891">
    <property type="component" value="Unassembled WGS sequence"/>
</dbReference>
<proteinExistence type="inferred from homology"/>
<reference evidence="4" key="1">
    <citation type="journal article" date="2019" name="Int. J. Syst. Evol. Microbiol.">
        <title>The Global Catalogue of Microorganisms (GCM) 10K type strain sequencing project: providing services to taxonomists for standard genome sequencing and annotation.</title>
        <authorList>
            <consortium name="The Broad Institute Genomics Platform"/>
            <consortium name="The Broad Institute Genome Sequencing Center for Infectious Disease"/>
            <person name="Wu L."/>
            <person name="Ma J."/>
        </authorList>
    </citation>
    <scope>NUCLEOTIDE SEQUENCE [LARGE SCALE GENOMIC DNA]</scope>
    <source>
        <strain evidence="4">CCUG 49560</strain>
    </source>
</reference>
<dbReference type="Pfam" id="PF03795">
    <property type="entry name" value="YCII"/>
    <property type="match status" value="1"/>
</dbReference>
<keyword evidence="4" id="KW-1185">Reference proteome</keyword>
<comment type="similarity">
    <text evidence="1">Belongs to the YciI family.</text>
</comment>
<evidence type="ECO:0000313" key="3">
    <source>
        <dbReference type="EMBL" id="MFC4588784.1"/>
    </source>
</evidence>
<evidence type="ECO:0000313" key="4">
    <source>
        <dbReference type="Proteomes" id="UP001595891"/>
    </source>
</evidence>
<comment type="caution">
    <text evidence="3">The sequence shown here is derived from an EMBL/GenBank/DDBJ whole genome shotgun (WGS) entry which is preliminary data.</text>
</comment>
<feature type="domain" description="YCII-related" evidence="2">
    <location>
        <begin position="8"/>
        <end position="91"/>
    </location>
</feature>
<organism evidence="3 4">
    <name type="scientific">Sphaerisporangium corydalis</name>
    <dbReference type="NCBI Taxonomy" id="1441875"/>
    <lineage>
        <taxon>Bacteria</taxon>
        <taxon>Bacillati</taxon>
        <taxon>Actinomycetota</taxon>
        <taxon>Actinomycetes</taxon>
        <taxon>Streptosporangiales</taxon>
        <taxon>Streptosporangiaceae</taxon>
        <taxon>Sphaerisporangium</taxon>
    </lineage>
</organism>
<sequence length="119" mass="13028">MITLTVNRQPATPPTAELMEAITKLGEEATKAGVLLDNAGLAPSAQGSRIELTGGRLSVTDGPFAEAKELISYALYDVRSKEEAIEWASRFLKVHRDHWEGWEGQADILRLYGPEDFAA</sequence>
<accession>A0ABV9EJ05</accession>
<evidence type="ECO:0000259" key="2">
    <source>
        <dbReference type="Pfam" id="PF03795"/>
    </source>
</evidence>
<dbReference type="Gene3D" id="3.30.70.1060">
    <property type="entry name" value="Dimeric alpha+beta barrel"/>
    <property type="match status" value="1"/>
</dbReference>
<protein>
    <submittedName>
        <fullName evidence="3">YciI family protein</fullName>
    </submittedName>
</protein>
<dbReference type="InterPro" id="IPR011008">
    <property type="entry name" value="Dimeric_a/b-barrel"/>
</dbReference>
<dbReference type="EMBL" id="JBHSFN010000013">
    <property type="protein sequence ID" value="MFC4588784.1"/>
    <property type="molecule type" value="Genomic_DNA"/>
</dbReference>